<dbReference type="RefSeq" id="WP_103066841.1">
    <property type="nucleotide sequence ID" value="NZ_AZRL01000012.1"/>
</dbReference>
<dbReference type="InterPro" id="IPR037196">
    <property type="entry name" value="HSP90_C"/>
</dbReference>
<dbReference type="Pfam" id="PF13589">
    <property type="entry name" value="HATPase_c_3"/>
    <property type="match status" value="1"/>
</dbReference>
<feature type="binding site" evidence="9">
    <location>
        <position position="91"/>
    </location>
    <ligand>
        <name>ATP</name>
        <dbReference type="ChEBI" id="CHEBI:30616"/>
    </ligand>
</feature>
<evidence type="ECO:0000256" key="3">
    <source>
        <dbReference type="ARBA" id="ARBA00022490"/>
    </source>
</evidence>
<dbReference type="InterPro" id="IPR001404">
    <property type="entry name" value="Hsp90_fam"/>
</dbReference>
<evidence type="ECO:0000256" key="8">
    <source>
        <dbReference type="HAMAP-Rule" id="MF_00505"/>
    </source>
</evidence>
<evidence type="ECO:0000256" key="9">
    <source>
        <dbReference type="PIRSR" id="PIRSR002583-1"/>
    </source>
</evidence>
<feature type="binding site" evidence="9">
    <location>
        <position position="83"/>
    </location>
    <ligand>
        <name>ATP</name>
        <dbReference type="ChEBI" id="CHEBI:30616"/>
    </ligand>
</feature>
<comment type="subcellular location">
    <subcellularLocation>
        <location evidence="1 8">Cytoplasm</location>
    </subcellularLocation>
</comment>
<dbReference type="InterPro" id="IPR020575">
    <property type="entry name" value="Hsp90_N"/>
</dbReference>
<protein>
    <recommendedName>
        <fullName evidence="8">Chaperone protein HtpG</fullName>
    </recommendedName>
    <alternativeName>
        <fullName evidence="8">Heat shock protein HtpG</fullName>
    </alternativeName>
    <alternativeName>
        <fullName evidence="8">High temperature protein G</fullName>
    </alternativeName>
</protein>
<dbReference type="SUPFAM" id="SSF54211">
    <property type="entry name" value="Ribosomal protein S5 domain 2-like"/>
    <property type="match status" value="1"/>
</dbReference>
<comment type="caution">
    <text evidence="8">Lacks conserved residue(s) required for the propagation of feature annotation.</text>
</comment>
<dbReference type="PRINTS" id="PR00775">
    <property type="entry name" value="HEATSHOCK90"/>
</dbReference>
<dbReference type="GO" id="GO:0016887">
    <property type="term" value="F:ATP hydrolysis activity"/>
    <property type="evidence" value="ECO:0007669"/>
    <property type="project" value="InterPro"/>
</dbReference>
<dbReference type="GO" id="GO:0005737">
    <property type="term" value="C:cytoplasm"/>
    <property type="evidence" value="ECO:0007669"/>
    <property type="project" value="UniProtKB-SubCell"/>
</dbReference>
<dbReference type="Proteomes" id="UP000236434">
    <property type="component" value="Unassembled WGS sequence"/>
</dbReference>
<keyword evidence="3 8" id="KW-0963">Cytoplasm</keyword>
<feature type="binding site" evidence="9">
    <location>
        <position position="97"/>
    </location>
    <ligand>
        <name>ATP</name>
        <dbReference type="ChEBI" id="CHEBI:30616"/>
    </ligand>
</feature>
<dbReference type="GO" id="GO:0051082">
    <property type="term" value="F:unfolded protein binding"/>
    <property type="evidence" value="ECO:0007669"/>
    <property type="project" value="UniProtKB-UniRule"/>
</dbReference>
<dbReference type="SUPFAM" id="SSF55874">
    <property type="entry name" value="ATPase domain of HSP90 chaperone/DNA topoisomerase II/histidine kinase"/>
    <property type="match status" value="1"/>
</dbReference>
<dbReference type="FunFam" id="3.30.565.10:FF:000009">
    <property type="entry name" value="Molecular chaperone HtpG"/>
    <property type="match status" value="1"/>
</dbReference>
<dbReference type="PIRSF" id="PIRSF002583">
    <property type="entry name" value="Hsp90"/>
    <property type="match status" value="1"/>
</dbReference>
<feature type="binding site" evidence="9">
    <location>
        <position position="36"/>
    </location>
    <ligand>
        <name>ATP</name>
        <dbReference type="ChEBI" id="CHEBI:30616"/>
    </ligand>
</feature>
<feature type="binding site" evidence="9">
    <location>
        <position position="32"/>
    </location>
    <ligand>
        <name>ATP</name>
        <dbReference type="ChEBI" id="CHEBI:30616"/>
    </ligand>
</feature>
<evidence type="ECO:0000256" key="5">
    <source>
        <dbReference type="ARBA" id="ARBA00022840"/>
    </source>
</evidence>
<evidence type="ECO:0000256" key="6">
    <source>
        <dbReference type="ARBA" id="ARBA00023016"/>
    </source>
</evidence>
<feature type="binding site" evidence="9">
    <location>
        <begin position="130"/>
        <end position="135"/>
    </location>
    <ligand>
        <name>ATP</name>
        <dbReference type="ChEBI" id="CHEBI:30616"/>
    </ligand>
</feature>
<sequence>MPEVKEFQAETKQLLNLIINSIYTHKDIFLRELISNASDALDKIRFLSLKDPNVLQNDTDLRIRIEIDKDNNTLIVEDNGIGMSYEEVIENLGTIAKSGTKNFLQQLKQAQIGNSLTVDKENTIINLIGQFGVGFYSVFMVAKKVIVETKKWDQDKGVRWESDGIGTYSIEECEKANRGTKITLILKDDLDEDENYLDQYKIQELVKKHSNYIKYPIKIKWEEEVESGKKKITNKILNSMVPLWNKSKEEISQNEYNEFYKEHFYDWNDPFDVIHFKAEGTTVEFTALLYIPSKLPFTFFSKDYKRGLNLYSKNVFIMENCEEVLPDYLGFVKGLVDSPDFSLNISREILQKNKQLKVIRKNIEKKILDALKSKLENEREKYVEFWNEFGKVIKAGLYQNIQEKEKVQDLLLFESSTSDKNMVTLKEYISKMKEDQGNYIYYAVGESKDIIENLPQMESFKEKGYEVLYLTDEIDEFLIKLMHDYEGKEFKSISSSNVKIDEKFKEKEEENKDLLQKIKEYLKDKVKDVRLTDKLKESPACIVSANEAISLNMEKTLKNLEQLPFEAEKVLELNPDHQVFKILTDIYQKDPNSEEIKDYAELLYNQSLLLEGLEIEDKTTFAKLITKLMIKSKN</sequence>
<evidence type="ECO:0000256" key="4">
    <source>
        <dbReference type="ARBA" id="ARBA00022741"/>
    </source>
</evidence>
<dbReference type="NCBIfam" id="NF003555">
    <property type="entry name" value="PRK05218.1"/>
    <property type="match status" value="1"/>
</dbReference>
<evidence type="ECO:0000259" key="11">
    <source>
        <dbReference type="SMART" id="SM00387"/>
    </source>
</evidence>
<evidence type="ECO:0000256" key="2">
    <source>
        <dbReference type="ARBA" id="ARBA00008239"/>
    </source>
</evidence>
<proteinExistence type="inferred from homology"/>
<comment type="function">
    <text evidence="8">Molecular chaperone. Has ATPase activity.</text>
</comment>
<feature type="binding site" evidence="9">
    <location>
        <begin position="98"/>
        <end position="99"/>
    </location>
    <ligand>
        <name>ATP</name>
        <dbReference type="ChEBI" id="CHEBI:30616"/>
    </ligand>
</feature>
<name>A0A2K1P0R1_9BACT</name>
<dbReference type="InterPro" id="IPR003594">
    <property type="entry name" value="HATPase_dom"/>
</dbReference>
<feature type="binding site" evidence="9">
    <location>
        <position position="78"/>
    </location>
    <ligand>
        <name>ATP</name>
        <dbReference type="ChEBI" id="CHEBI:30616"/>
    </ligand>
</feature>
<evidence type="ECO:0000313" key="12">
    <source>
        <dbReference type="EMBL" id="PNR96378.1"/>
    </source>
</evidence>
<dbReference type="SMART" id="SM00387">
    <property type="entry name" value="HATPase_c"/>
    <property type="match status" value="1"/>
</dbReference>
<dbReference type="Pfam" id="PF00183">
    <property type="entry name" value="HSP90"/>
    <property type="match status" value="1"/>
</dbReference>
<feature type="binding site" evidence="9">
    <location>
        <position position="347"/>
    </location>
    <ligand>
        <name>ATP</name>
        <dbReference type="ChEBI" id="CHEBI:30616"/>
    </ligand>
</feature>
<comment type="subunit">
    <text evidence="8">Homodimer.</text>
</comment>
<evidence type="ECO:0000256" key="1">
    <source>
        <dbReference type="ARBA" id="ARBA00004496"/>
    </source>
</evidence>
<evidence type="ECO:0000256" key="7">
    <source>
        <dbReference type="ARBA" id="ARBA00023186"/>
    </source>
</evidence>
<keyword evidence="10" id="KW-0175">Coiled coil</keyword>
<feature type="coiled-coil region" evidence="10">
    <location>
        <begin position="497"/>
        <end position="525"/>
    </location>
</feature>
<dbReference type="SUPFAM" id="SSF110942">
    <property type="entry name" value="HSP90 C-terminal domain"/>
    <property type="match status" value="1"/>
</dbReference>
<comment type="similarity">
    <text evidence="2 8">Belongs to the heat shock protein 90 family.</text>
</comment>
<comment type="caution">
    <text evidence="12">The sequence shown here is derived from an EMBL/GenBank/DDBJ whole genome shotgun (WGS) entry which is preliminary data.</text>
</comment>
<feature type="binding site" evidence="9">
    <location>
        <position position="180"/>
    </location>
    <ligand>
        <name>ATP</name>
        <dbReference type="ChEBI" id="CHEBI:30616"/>
    </ligand>
</feature>
<dbReference type="Gene3D" id="3.40.50.11260">
    <property type="match status" value="1"/>
</dbReference>
<reference evidence="12 13" key="1">
    <citation type="submission" date="2013-12" db="EMBL/GenBank/DDBJ databases">
        <title>Comparative genomics of Petrotoga isolates.</title>
        <authorList>
            <person name="Nesbo C.L."/>
            <person name="Charchuk R."/>
            <person name="Chow K."/>
        </authorList>
    </citation>
    <scope>NUCLEOTIDE SEQUENCE [LARGE SCALE GENOMIC DNA]</scope>
    <source>
        <strain evidence="12 13">DSM 13574</strain>
    </source>
</reference>
<keyword evidence="6 8" id="KW-0346">Stress response</keyword>
<organism evidence="12 13">
    <name type="scientific">Petrotoga olearia DSM 13574</name>
    <dbReference type="NCBI Taxonomy" id="1122955"/>
    <lineage>
        <taxon>Bacteria</taxon>
        <taxon>Thermotogati</taxon>
        <taxon>Thermotogota</taxon>
        <taxon>Thermotogae</taxon>
        <taxon>Petrotogales</taxon>
        <taxon>Petrotogaceae</taxon>
        <taxon>Petrotoga</taxon>
    </lineage>
</organism>
<dbReference type="Gene3D" id="1.20.120.790">
    <property type="entry name" value="Heat shock protein 90, C-terminal domain"/>
    <property type="match status" value="1"/>
</dbReference>
<feature type="domain" description="Histidine kinase/HSP90-like ATPase" evidence="11">
    <location>
        <begin position="25"/>
        <end position="190"/>
    </location>
</feature>
<dbReference type="CDD" id="cd16927">
    <property type="entry name" value="HATPase_Hsp90-like"/>
    <property type="match status" value="1"/>
</dbReference>
<dbReference type="EMBL" id="AZRL01000012">
    <property type="protein sequence ID" value="PNR96378.1"/>
    <property type="molecule type" value="Genomic_DNA"/>
</dbReference>
<dbReference type="GO" id="GO:0005524">
    <property type="term" value="F:ATP binding"/>
    <property type="evidence" value="ECO:0007669"/>
    <property type="project" value="UniProtKB-UniRule"/>
</dbReference>
<evidence type="ECO:0000313" key="13">
    <source>
        <dbReference type="Proteomes" id="UP000236434"/>
    </source>
</evidence>
<feature type="region of interest" description="A; substrate-binding" evidence="8">
    <location>
        <begin position="1"/>
        <end position="347"/>
    </location>
</feature>
<dbReference type="PROSITE" id="PS00298">
    <property type="entry name" value="HSP90"/>
    <property type="match status" value="1"/>
</dbReference>
<dbReference type="Gene3D" id="3.30.565.10">
    <property type="entry name" value="Histidine kinase-like ATPase, C-terminal domain"/>
    <property type="match status" value="1"/>
</dbReference>
<keyword evidence="5 8" id="KW-0067">ATP-binding</keyword>
<dbReference type="AlphaFoldDB" id="A0A2K1P0R1"/>
<dbReference type="InterPro" id="IPR036890">
    <property type="entry name" value="HATPase_C_sf"/>
</dbReference>
<keyword evidence="7 8" id="KW-0143">Chaperone</keyword>
<dbReference type="HAMAP" id="MF_00505">
    <property type="entry name" value="HSP90"/>
    <property type="match status" value="1"/>
</dbReference>
<gene>
    <name evidence="8" type="primary">htpG</name>
    <name evidence="12" type="ORF">X929_04570</name>
</gene>
<dbReference type="OrthoDB" id="9802640at2"/>
<dbReference type="InterPro" id="IPR019805">
    <property type="entry name" value="Heat_shock_protein_90_CS"/>
</dbReference>
<dbReference type="PANTHER" id="PTHR11528">
    <property type="entry name" value="HEAT SHOCK PROTEIN 90 FAMILY MEMBER"/>
    <property type="match status" value="1"/>
</dbReference>
<evidence type="ECO:0000256" key="10">
    <source>
        <dbReference type="SAM" id="Coils"/>
    </source>
</evidence>
<feature type="region of interest" description="C" evidence="8">
    <location>
        <begin position="556"/>
        <end position="634"/>
    </location>
</feature>
<dbReference type="InterPro" id="IPR020568">
    <property type="entry name" value="Ribosomal_Su5_D2-typ_SF"/>
</dbReference>
<keyword evidence="4 8" id="KW-0547">Nucleotide-binding</keyword>
<dbReference type="GO" id="GO:0140662">
    <property type="term" value="F:ATP-dependent protein folding chaperone"/>
    <property type="evidence" value="ECO:0007669"/>
    <property type="project" value="InterPro"/>
</dbReference>
<dbReference type="Gene3D" id="3.30.230.80">
    <property type="match status" value="1"/>
</dbReference>
<accession>A0A2K1P0R1</accession>